<feature type="compositionally biased region" description="Polar residues" evidence="1">
    <location>
        <begin position="152"/>
        <end position="175"/>
    </location>
</feature>
<name>A0A443PS22_9MAGN</name>
<comment type="caution">
    <text evidence="2">The sequence shown here is derived from an EMBL/GenBank/DDBJ whole genome shotgun (WGS) entry which is preliminary data.</text>
</comment>
<dbReference type="OrthoDB" id="10607129at2759"/>
<dbReference type="AlphaFoldDB" id="A0A443PS22"/>
<evidence type="ECO:0000256" key="1">
    <source>
        <dbReference type="SAM" id="MobiDB-lite"/>
    </source>
</evidence>
<organism evidence="2 3">
    <name type="scientific">Cinnamomum micranthum f. kanehirae</name>
    <dbReference type="NCBI Taxonomy" id="337451"/>
    <lineage>
        <taxon>Eukaryota</taxon>
        <taxon>Viridiplantae</taxon>
        <taxon>Streptophyta</taxon>
        <taxon>Embryophyta</taxon>
        <taxon>Tracheophyta</taxon>
        <taxon>Spermatophyta</taxon>
        <taxon>Magnoliopsida</taxon>
        <taxon>Magnoliidae</taxon>
        <taxon>Laurales</taxon>
        <taxon>Lauraceae</taxon>
        <taxon>Cinnamomum</taxon>
    </lineage>
</organism>
<feature type="compositionally biased region" description="Basic and acidic residues" evidence="1">
    <location>
        <begin position="220"/>
        <end position="231"/>
    </location>
</feature>
<dbReference type="EMBL" id="QPKB01000010">
    <property type="protein sequence ID" value="RWR93556.1"/>
    <property type="molecule type" value="Genomic_DNA"/>
</dbReference>
<proteinExistence type="predicted"/>
<feature type="compositionally biased region" description="Basic residues" evidence="1">
    <location>
        <begin position="199"/>
        <end position="217"/>
    </location>
</feature>
<reference evidence="2 3" key="1">
    <citation type="journal article" date="2019" name="Nat. Plants">
        <title>Stout camphor tree genome fills gaps in understanding of flowering plant genome evolution.</title>
        <authorList>
            <person name="Chaw S.M."/>
            <person name="Liu Y.C."/>
            <person name="Wu Y.W."/>
            <person name="Wang H.Y."/>
            <person name="Lin C.I."/>
            <person name="Wu C.S."/>
            <person name="Ke H.M."/>
            <person name="Chang L.Y."/>
            <person name="Hsu C.Y."/>
            <person name="Yang H.T."/>
            <person name="Sudianto E."/>
            <person name="Hsu M.H."/>
            <person name="Wu K.P."/>
            <person name="Wang L.N."/>
            <person name="Leebens-Mack J.H."/>
            <person name="Tsai I.J."/>
        </authorList>
    </citation>
    <scope>NUCLEOTIDE SEQUENCE [LARGE SCALE GENOMIC DNA]</scope>
    <source>
        <strain evidence="3">cv. Chaw 1501</strain>
        <tissue evidence="2">Young leaves</tissue>
    </source>
</reference>
<feature type="region of interest" description="Disordered" evidence="1">
    <location>
        <begin position="152"/>
        <end position="183"/>
    </location>
</feature>
<sequence length="250" mass="27835">MASHEAVWGQAIGPPAFQYAILERMVIDYSSRMDEEVTALWAARKQLGLHGEKCTQPIHLEEYLLWYGANTVRHIGRVEHAERPEAEAPAQQAEPSVPQKYVDELVARLERSCDRADRRKKNVSRLTESIRKKLKTFKAAIGMTFENFSMEDCNSSQSNEDIEKTSSVPSQTGTSHIVPPHTVPDTDIGLSFVGPSHTRVKRAALKSPRAKRLKKAGPVRLDHSPSKEHKTGLPPTEEVLSAPPPPPPPQ</sequence>
<dbReference type="Proteomes" id="UP000283530">
    <property type="component" value="Unassembled WGS sequence"/>
</dbReference>
<feature type="region of interest" description="Disordered" evidence="1">
    <location>
        <begin position="199"/>
        <end position="250"/>
    </location>
</feature>
<evidence type="ECO:0000313" key="2">
    <source>
        <dbReference type="EMBL" id="RWR93556.1"/>
    </source>
</evidence>
<accession>A0A443PS22</accession>
<gene>
    <name evidence="2" type="ORF">CKAN_02281600</name>
</gene>
<keyword evidence="3" id="KW-1185">Reference proteome</keyword>
<evidence type="ECO:0000313" key="3">
    <source>
        <dbReference type="Proteomes" id="UP000283530"/>
    </source>
</evidence>
<protein>
    <submittedName>
        <fullName evidence="2">Uncharacterized protein</fullName>
    </submittedName>
</protein>